<dbReference type="SUPFAM" id="SSF52540">
    <property type="entry name" value="P-loop containing nucleoside triphosphate hydrolases"/>
    <property type="match status" value="2"/>
</dbReference>
<evidence type="ECO:0000313" key="5">
    <source>
        <dbReference type="Proteomes" id="UP000016960"/>
    </source>
</evidence>
<dbReference type="AlphaFoldDB" id="U5DFB9"/>
<keyword evidence="1" id="KW-0378">Hydrolase</keyword>
<evidence type="ECO:0000313" key="4">
    <source>
        <dbReference type="EMBL" id="ERN43188.1"/>
    </source>
</evidence>
<dbReference type="EMBL" id="ASSJ01000001">
    <property type="protein sequence ID" value="ERN43188.1"/>
    <property type="molecule type" value="Genomic_DNA"/>
</dbReference>
<organism evidence="4 5">
    <name type="scientific">Rubidibacter lacunae KORDI 51-2</name>
    <dbReference type="NCBI Taxonomy" id="582515"/>
    <lineage>
        <taxon>Bacteria</taxon>
        <taxon>Bacillati</taxon>
        <taxon>Cyanobacteriota</taxon>
        <taxon>Cyanophyceae</taxon>
        <taxon>Oscillatoriophycideae</taxon>
        <taxon>Chroococcales</taxon>
        <taxon>Aphanothecaceae</taxon>
        <taxon>Rubidibacter</taxon>
    </lineage>
</organism>
<comment type="caution">
    <text evidence="4">The sequence shown here is derived from an EMBL/GenBank/DDBJ whole genome shotgun (WGS) entry which is preliminary data.</text>
</comment>
<dbReference type="InterPro" id="IPR049730">
    <property type="entry name" value="SNF2/RAD54-like_C"/>
</dbReference>
<dbReference type="Gene3D" id="3.40.50.10810">
    <property type="entry name" value="Tandem AAA-ATPase domain"/>
    <property type="match status" value="1"/>
</dbReference>
<accession>U5DFB9</accession>
<gene>
    <name evidence="4" type="ORF">KR51_00000810</name>
</gene>
<dbReference type="OrthoDB" id="9814088at2"/>
<dbReference type="eggNOG" id="COG0553">
    <property type="taxonomic scope" value="Bacteria"/>
</dbReference>
<dbReference type="InterPro" id="IPR038718">
    <property type="entry name" value="SNF2-like_sf"/>
</dbReference>
<dbReference type="SMART" id="SM00490">
    <property type="entry name" value="HELICc"/>
    <property type="match status" value="1"/>
</dbReference>
<dbReference type="FunFam" id="3.40.50.10810:FF:000057">
    <property type="entry name" value="Snf2/Rad54 family helicase"/>
    <property type="match status" value="1"/>
</dbReference>
<evidence type="ECO:0000259" key="2">
    <source>
        <dbReference type="PROSITE" id="PS51192"/>
    </source>
</evidence>
<reference evidence="4 5" key="1">
    <citation type="submission" date="2013-05" db="EMBL/GenBank/DDBJ databases">
        <title>Draft genome sequence of Rubidibacter lacunae KORDI 51-2.</title>
        <authorList>
            <person name="Choi D.H."/>
            <person name="Noh J.H."/>
            <person name="Kwon K.-K."/>
            <person name="Lee J.-H."/>
            <person name="Ryu J.-Y."/>
        </authorList>
    </citation>
    <scope>NUCLEOTIDE SEQUENCE [LARGE SCALE GENOMIC DNA]</scope>
    <source>
        <strain evidence="4 5">KORDI 51-2</strain>
    </source>
</reference>
<proteinExistence type="predicted"/>
<dbReference type="Gene3D" id="3.40.50.300">
    <property type="entry name" value="P-loop containing nucleotide triphosphate hydrolases"/>
    <property type="match status" value="1"/>
</dbReference>
<dbReference type="SMART" id="SM00487">
    <property type="entry name" value="DEXDc"/>
    <property type="match status" value="1"/>
</dbReference>
<keyword evidence="4" id="KW-0547">Nucleotide-binding</keyword>
<name>U5DFB9_9CHRO</name>
<evidence type="ECO:0000259" key="3">
    <source>
        <dbReference type="PROSITE" id="PS51194"/>
    </source>
</evidence>
<dbReference type="InterPro" id="IPR014001">
    <property type="entry name" value="Helicase_ATP-bd"/>
</dbReference>
<dbReference type="Proteomes" id="UP000016960">
    <property type="component" value="Unassembled WGS sequence"/>
</dbReference>
<dbReference type="Pfam" id="PF00176">
    <property type="entry name" value="SNF2-rel_dom"/>
    <property type="match status" value="1"/>
</dbReference>
<dbReference type="CDD" id="cd18012">
    <property type="entry name" value="DEXQc_arch_SWI2_SNF2"/>
    <property type="match status" value="1"/>
</dbReference>
<protein>
    <submittedName>
        <fullName evidence="4">Superfamily II DNA/RNA helicase, SNF2 family</fullName>
    </submittedName>
</protein>
<dbReference type="STRING" id="582515.KR51_00000810"/>
<dbReference type="GO" id="GO:0016787">
    <property type="term" value="F:hydrolase activity"/>
    <property type="evidence" value="ECO:0007669"/>
    <property type="project" value="UniProtKB-KW"/>
</dbReference>
<dbReference type="Pfam" id="PF00271">
    <property type="entry name" value="Helicase_C"/>
    <property type="match status" value="1"/>
</dbReference>
<dbReference type="Pfam" id="PF12419">
    <property type="entry name" value="DUF3670"/>
    <property type="match status" value="1"/>
</dbReference>
<dbReference type="InterPro" id="IPR027417">
    <property type="entry name" value="P-loop_NTPase"/>
</dbReference>
<dbReference type="FunFam" id="3.40.50.300:FF:000533">
    <property type="entry name" value="Helicase, Snf2 family"/>
    <property type="match status" value="1"/>
</dbReference>
<dbReference type="GO" id="GO:0005524">
    <property type="term" value="F:ATP binding"/>
    <property type="evidence" value="ECO:0007669"/>
    <property type="project" value="InterPro"/>
</dbReference>
<dbReference type="InterPro" id="IPR001650">
    <property type="entry name" value="Helicase_C-like"/>
</dbReference>
<dbReference type="PATRIC" id="fig|582515.4.peg.99"/>
<dbReference type="PANTHER" id="PTHR10799">
    <property type="entry name" value="SNF2/RAD54 HELICASE FAMILY"/>
    <property type="match status" value="1"/>
</dbReference>
<keyword evidence="4" id="KW-0347">Helicase</keyword>
<feature type="domain" description="Helicase C-terminal" evidence="3">
    <location>
        <begin position="863"/>
        <end position="1013"/>
    </location>
</feature>
<keyword evidence="5" id="KW-1185">Reference proteome</keyword>
<dbReference type="FunCoup" id="U5DFB9">
    <property type="interactions" value="261"/>
</dbReference>
<keyword evidence="4" id="KW-0067">ATP-binding</keyword>
<dbReference type="PROSITE" id="PS51192">
    <property type="entry name" value="HELICASE_ATP_BIND_1"/>
    <property type="match status" value="1"/>
</dbReference>
<dbReference type="InterPro" id="IPR000330">
    <property type="entry name" value="SNF2_N"/>
</dbReference>
<dbReference type="GO" id="GO:0004386">
    <property type="term" value="F:helicase activity"/>
    <property type="evidence" value="ECO:0007669"/>
    <property type="project" value="UniProtKB-KW"/>
</dbReference>
<dbReference type="CDD" id="cd18793">
    <property type="entry name" value="SF2_C_SNF"/>
    <property type="match status" value="1"/>
</dbReference>
<dbReference type="RefSeq" id="WP_022603732.1">
    <property type="nucleotide sequence ID" value="NZ_ASSJ01000001.1"/>
</dbReference>
<dbReference type="InterPro" id="IPR022138">
    <property type="entry name" value="DUF3670"/>
</dbReference>
<dbReference type="PROSITE" id="PS51194">
    <property type="entry name" value="HELICASE_CTER"/>
    <property type="match status" value="1"/>
</dbReference>
<feature type="domain" description="Helicase ATP-binding" evidence="2">
    <location>
        <begin position="573"/>
        <end position="736"/>
    </location>
</feature>
<sequence>MTIELHGSWICEEQPGYLFIWGETWRALGDDPDEAAPSLEHPYAADYRELNAFWRDRGLPLAELFADELLQQTRVLGLPTYVAADGEPLLPLLAGDRGATNGNETSSAIALHPWVVDGIRLRPGHALQLLDQLPLGGADRGYLGGDLRFWTHVNRWSLDLLVRCKFLPGVRARADLFAQGCWQPLLDSAIDQARLQQFIHAMPESCRVYTEPAPIDALDLLLNFLSAAVDARARAIAPRRIPPVRDPSLNRWLPSLTRASGSFALESQPFQRLHNALGTWTQPVQGYLGEQVLVTAQNPFRAALTLEPPQAGQGDWLLHFGLQALDNEQLVLPAETIWQHTGDELTIGNRTVLHPQEVLLKGLGVAGRIYAPVAASLDAAHPCSCRLDPIQAYEFVRAKAWQLEDNGISTLLPPGLAPGSGERRLGLKIRAGKPLERHSAGLGSPLNFDWELAVGDRSLSKSDFERLLAMQSPLVEVDGEWVALQPADVRAAQSMLASHNGDMQLSLADALRYGSGESQLLGKLPIVDFEASGALQRLFDNLGDSKALDEIAPPSALRGTLRPYQARGVSWLTFLEEWGLGACLADDMGLGKSIQALAFLLHLQENDGLDRPTLLICPTSVLGNWQREARRFAPSLRTLVHHGDKRSKGQAFIKAARSQDLVLTSYAIAQRDAKTIQKIRWRGTILDEAQNIKNPLSKQSQAVRQVDADFRIALTGTPIENRLSELWSILDFLNPGYLGSLQFFQKRFARPIEKYGDRDSLQILRSLVQPFILRRVKTDKSIIADLPEKEEANVYCGLSVEQATLYQTLVDTAMDEIDRAKGIERRGKILALLMKLKQLCNHPAHFLKEAAIEKPQRSGKLLRLTEMLEEIVAEGDRALIFTQFSEWGKLLKPFLEKQLNTEAMFLYGATRRDRREEMVERFQNDPSGPRIFILSLKAGGTGLNLTRANHVFHVDRWWNPAVENQATDRAFRIGQKRNVLVHKFVCTGTLEERIDDIIESKKHLAEQTVGDGEDWLTELDTEQLRDLVLLDRNTIIDEE</sequence>
<evidence type="ECO:0000256" key="1">
    <source>
        <dbReference type="ARBA" id="ARBA00022801"/>
    </source>
</evidence>
<dbReference type="InParanoid" id="U5DFB9"/>